<proteinExistence type="predicted"/>
<dbReference type="Pfam" id="PF01352">
    <property type="entry name" value="KRAB"/>
    <property type="match status" value="1"/>
</dbReference>
<protein>
    <recommendedName>
        <fullName evidence="2">KRAB domain-containing protein</fullName>
    </recommendedName>
</protein>
<dbReference type="PROSITE" id="PS50805">
    <property type="entry name" value="KRAB"/>
    <property type="match status" value="1"/>
</dbReference>
<dbReference type="Gene3D" id="6.10.140.140">
    <property type="match status" value="1"/>
</dbReference>
<reference evidence="3" key="1">
    <citation type="submission" date="2025-08" db="UniProtKB">
        <authorList>
            <consortium name="Ensembl"/>
        </authorList>
    </citation>
    <scope>IDENTIFICATION</scope>
</reference>
<dbReference type="SMART" id="SM00349">
    <property type="entry name" value="KRAB"/>
    <property type="match status" value="1"/>
</dbReference>
<dbReference type="InterPro" id="IPR001909">
    <property type="entry name" value="KRAB"/>
</dbReference>
<accession>A0A8D0XB75</accession>
<sequence>TGRWGFGLGSVSPRRYNSPRGAHSPPVAGGASPACRRKWSHTFVASSSLGGSYVRTFVPERRHVTYWQRHPHTLVLRVRSTRAPRSQQSGSALLTPRAAQVDASHFSPRDLGFPETSAFRDVFVDFTLEEWQQLDAAQKTLYRDVTLENYSHLLSVGYLVAQPEGIFSLGQAEGAGKADGEAPTRSGPGERAPGQSGRGKGTWWASQSLASGACPGALLRKPRLGDKTRVGWNEPCNTHMMPHLPPLC</sequence>
<dbReference type="PANTHER" id="PTHR23232:SF98">
    <property type="entry name" value="KRAB DOMAIN-CONTAINING PROTEIN 4"/>
    <property type="match status" value="1"/>
</dbReference>
<dbReference type="Proteomes" id="UP000694570">
    <property type="component" value="Unplaced"/>
</dbReference>
<dbReference type="AlphaFoldDB" id="A0A8D0XB75"/>
<feature type="domain" description="KRAB" evidence="2">
    <location>
        <begin position="117"/>
        <end position="188"/>
    </location>
</feature>
<evidence type="ECO:0000256" key="1">
    <source>
        <dbReference type="SAM" id="MobiDB-lite"/>
    </source>
</evidence>
<evidence type="ECO:0000313" key="3">
    <source>
        <dbReference type="Ensembl" id="ENSSSCP00030033242.1"/>
    </source>
</evidence>
<dbReference type="InterPro" id="IPR036051">
    <property type="entry name" value="KRAB_dom_sf"/>
</dbReference>
<dbReference type="Ensembl" id="ENSSSCT00030072835.1">
    <property type="protein sequence ID" value="ENSSSCP00030033242.1"/>
    <property type="gene ID" value="ENSSSCG00030052287.1"/>
</dbReference>
<evidence type="ECO:0000313" key="4">
    <source>
        <dbReference type="Proteomes" id="UP000694570"/>
    </source>
</evidence>
<dbReference type="GO" id="GO:0006355">
    <property type="term" value="P:regulation of DNA-templated transcription"/>
    <property type="evidence" value="ECO:0007669"/>
    <property type="project" value="InterPro"/>
</dbReference>
<dbReference type="CDD" id="cd07765">
    <property type="entry name" value="KRAB_A-box"/>
    <property type="match status" value="1"/>
</dbReference>
<feature type="region of interest" description="Disordered" evidence="1">
    <location>
        <begin position="172"/>
        <end position="203"/>
    </location>
</feature>
<evidence type="ECO:0000259" key="2">
    <source>
        <dbReference type="PROSITE" id="PS50805"/>
    </source>
</evidence>
<feature type="region of interest" description="Disordered" evidence="1">
    <location>
        <begin position="1"/>
        <end position="30"/>
    </location>
</feature>
<organism evidence="3 4">
    <name type="scientific">Sus scrofa</name>
    <name type="common">Pig</name>
    <dbReference type="NCBI Taxonomy" id="9823"/>
    <lineage>
        <taxon>Eukaryota</taxon>
        <taxon>Metazoa</taxon>
        <taxon>Chordata</taxon>
        <taxon>Craniata</taxon>
        <taxon>Vertebrata</taxon>
        <taxon>Euteleostomi</taxon>
        <taxon>Mammalia</taxon>
        <taxon>Eutheria</taxon>
        <taxon>Laurasiatheria</taxon>
        <taxon>Artiodactyla</taxon>
        <taxon>Suina</taxon>
        <taxon>Suidae</taxon>
        <taxon>Sus</taxon>
    </lineage>
</organism>
<dbReference type="InterPro" id="IPR050169">
    <property type="entry name" value="Krueppel_C2H2_ZnF"/>
</dbReference>
<dbReference type="SUPFAM" id="SSF109640">
    <property type="entry name" value="KRAB domain (Kruppel-associated box)"/>
    <property type="match status" value="1"/>
</dbReference>
<dbReference type="PANTHER" id="PTHR23232">
    <property type="entry name" value="KRAB DOMAIN C2H2 ZINC FINGER"/>
    <property type="match status" value="1"/>
</dbReference>
<name>A0A8D0XB75_PIG</name>